<gene>
    <name evidence="4" type="ORF">KP509_18G071500</name>
</gene>
<evidence type="ECO:0000313" key="5">
    <source>
        <dbReference type="Proteomes" id="UP000825935"/>
    </source>
</evidence>
<dbReference type="OrthoDB" id="646981at2759"/>
<keyword evidence="5" id="KW-1185">Reference proteome</keyword>
<sequence>MSFELYELGSYCTFNEMKVTPWQSALLQVIEPQLATSSPAGPCNQSSHVGLTHDSVGYGHYPSPIKGQTSPIAQNHPSMSKLSRGGWMFPLNEVSSGQNGCYLSGSYTGSSEVTDDHLPYSSPSVQSIGNEQCQKSTNSKICYSISSMASDDDSPCSEIGGSMEGSQLKQLRDFMFDDNDTMDCGFWYSENWPSELMEMPLLHPVSSQQISYASSSGNSSEASTDEVVLHKKKDIAFMQTEKEHEAVSQSKLDLREHIDLTRGAGIWETDERLEGLEKMFIPGKCSPQEGQSFDDSIQITRDHQHVQEVSYPVGPIIENSLRDSLHEQERDNIDAGALTLNSSSKQHDNHNNLQNPDHAKSAQQSNEYVTENRKDKPYCNIASQTPGPISIFSKNSGIQVQQDITREFGLNPILGSSLGAGRSEADYSEICLVHLLIAGAEAVATRDMDLASVILVRLKELVSLAGSTMQRVAAYFSDGLQSRIEGKHSLEAVGYSKSQNDLLAAFQILHEISPYIKFGHFTANQAILEAVEGEKGVHIIDFEIMEGIQWPPLMQALVSRKGGPPHLRITALSRPHAEYGFASVHDTGTRLQNFASSINLPFTFNIVRVSNEEFSVSSIKVVKGEALVANCMLHLPHMPHRTASSVSSFLHGMRRLSPTVLTLVEEELGCSTTAVASYFVEALHYYCAICDSLEASLSSEGVARMLVERTFIAPRVNSTVTFWGGSSAQNELGSEFTTYNWCSLVRSGGFKSLPLSFQNLSQAKLLLGLYKDGFKLDERSNRLVLGWKTKPLFASSVWN</sequence>
<comment type="caution">
    <text evidence="4">The sequence shown here is derived from an EMBL/GenBank/DDBJ whole genome shotgun (WGS) entry which is preliminary data.</text>
</comment>
<accession>A0A8T2SSQ9</accession>
<feature type="region of interest" description="Disordered" evidence="3">
    <location>
        <begin position="341"/>
        <end position="380"/>
    </location>
</feature>
<keyword evidence="1" id="KW-0805">Transcription regulation</keyword>
<protein>
    <submittedName>
        <fullName evidence="4">Uncharacterized protein</fullName>
    </submittedName>
</protein>
<evidence type="ECO:0000313" key="4">
    <source>
        <dbReference type="EMBL" id="KAH7366292.1"/>
    </source>
</evidence>
<dbReference type="Pfam" id="PF03514">
    <property type="entry name" value="GRAS"/>
    <property type="match status" value="1"/>
</dbReference>
<organism evidence="4 5">
    <name type="scientific">Ceratopteris richardii</name>
    <name type="common">Triangle waterfern</name>
    <dbReference type="NCBI Taxonomy" id="49495"/>
    <lineage>
        <taxon>Eukaryota</taxon>
        <taxon>Viridiplantae</taxon>
        <taxon>Streptophyta</taxon>
        <taxon>Embryophyta</taxon>
        <taxon>Tracheophyta</taxon>
        <taxon>Polypodiopsida</taxon>
        <taxon>Polypodiidae</taxon>
        <taxon>Polypodiales</taxon>
        <taxon>Pteridineae</taxon>
        <taxon>Pteridaceae</taxon>
        <taxon>Parkerioideae</taxon>
        <taxon>Ceratopteris</taxon>
    </lineage>
</organism>
<dbReference type="InterPro" id="IPR005202">
    <property type="entry name" value="TF_GRAS"/>
</dbReference>
<dbReference type="AlphaFoldDB" id="A0A8T2SSQ9"/>
<proteinExistence type="predicted"/>
<evidence type="ECO:0000256" key="1">
    <source>
        <dbReference type="ARBA" id="ARBA00023015"/>
    </source>
</evidence>
<feature type="compositionally biased region" description="Polar residues" evidence="3">
    <location>
        <begin position="351"/>
        <end position="369"/>
    </location>
</feature>
<evidence type="ECO:0000256" key="2">
    <source>
        <dbReference type="ARBA" id="ARBA00023163"/>
    </source>
</evidence>
<evidence type="ECO:0000256" key="3">
    <source>
        <dbReference type="SAM" id="MobiDB-lite"/>
    </source>
</evidence>
<dbReference type="Proteomes" id="UP000825935">
    <property type="component" value="Chromosome 18"/>
</dbReference>
<dbReference type="PROSITE" id="PS50985">
    <property type="entry name" value="GRAS"/>
    <property type="match status" value="1"/>
</dbReference>
<dbReference type="OMA" id="NNEHHAI"/>
<dbReference type="EMBL" id="CM035423">
    <property type="protein sequence ID" value="KAH7366292.1"/>
    <property type="molecule type" value="Genomic_DNA"/>
</dbReference>
<dbReference type="PANTHER" id="PTHR31636">
    <property type="entry name" value="OSJNBA0084A10.13 PROTEIN-RELATED"/>
    <property type="match status" value="1"/>
</dbReference>
<name>A0A8T2SSQ9_CERRI</name>
<keyword evidence="2" id="KW-0804">Transcription</keyword>
<reference evidence="4" key="1">
    <citation type="submission" date="2021-08" db="EMBL/GenBank/DDBJ databases">
        <title>WGS assembly of Ceratopteris richardii.</title>
        <authorList>
            <person name="Marchant D.B."/>
            <person name="Chen G."/>
            <person name="Jenkins J."/>
            <person name="Shu S."/>
            <person name="Leebens-Mack J."/>
            <person name="Grimwood J."/>
            <person name="Schmutz J."/>
            <person name="Soltis P."/>
            <person name="Soltis D."/>
            <person name="Chen Z.-H."/>
        </authorList>
    </citation>
    <scope>NUCLEOTIDE SEQUENCE</scope>
    <source>
        <strain evidence="4">Whitten #5841</strain>
        <tissue evidence="4">Leaf</tissue>
    </source>
</reference>